<keyword evidence="1" id="KW-1133">Transmembrane helix</keyword>
<dbReference type="Proteomes" id="UP000823561">
    <property type="component" value="Chromosome 4"/>
</dbReference>
<feature type="chain" id="PRO_5043966754" evidence="2">
    <location>
        <begin position="21"/>
        <end position="199"/>
    </location>
</feature>
<keyword evidence="2" id="KW-0732">Signal</keyword>
<keyword evidence="1" id="KW-0812">Transmembrane</keyword>
<evidence type="ECO:0000256" key="1">
    <source>
        <dbReference type="SAM" id="Phobius"/>
    </source>
</evidence>
<gene>
    <name evidence="3" type="ORF">AALO_G00055930</name>
</gene>
<dbReference type="AlphaFoldDB" id="A0AAV6HAH5"/>
<accession>A0AAV6HAH5</accession>
<feature type="signal peptide" evidence="2">
    <location>
        <begin position="1"/>
        <end position="20"/>
    </location>
</feature>
<proteinExistence type="predicted"/>
<reference evidence="3" key="1">
    <citation type="submission" date="2020-10" db="EMBL/GenBank/DDBJ databases">
        <title>Chromosome-scale genome assembly of the Allis shad, Alosa alosa.</title>
        <authorList>
            <person name="Margot Z."/>
            <person name="Christophe K."/>
            <person name="Cabau C."/>
            <person name="Louis A."/>
            <person name="Berthelot C."/>
            <person name="Parey E."/>
            <person name="Roest Crollius H."/>
            <person name="Montfort J."/>
            <person name="Robinson-Rechavi M."/>
            <person name="Bucao C."/>
            <person name="Bouchez O."/>
            <person name="Gislard M."/>
            <person name="Lluch J."/>
            <person name="Milhes M."/>
            <person name="Lampietro C."/>
            <person name="Lopez Roques C."/>
            <person name="Donnadieu C."/>
            <person name="Braasch I."/>
            <person name="Desvignes T."/>
            <person name="Postlethwait J."/>
            <person name="Bobe J."/>
            <person name="Guiguen Y."/>
        </authorList>
    </citation>
    <scope>NUCLEOTIDE SEQUENCE</scope>
    <source>
        <strain evidence="3">M-15738</strain>
        <tissue evidence="3">Blood</tissue>
    </source>
</reference>
<sequence length="199" mass="23050">MRKWQFSLLMVSLTVNLCESDQRIPCEVNLEEGVRYRKVSWYKVEDDSEQPTGLVIKNLQKNKTVLYRDVSPPYTIDDDLSLVIPETQKVCTTYICCAWPPLGHRIQEWKQNYPTGCQRPMKWQSQQVADEEEAQRVLAREGYAAKLFNSGSIDKQFHWLVGGLTCASVFIIAVVGVVYQWYTRRLSNNQNRSKAEPLL</sequence>
<protein>
    <submittedName>
        <fullName evidence="3">Uncharacterized protein</fullName>
    </submittedName>
</protein>
<keyword evidence="4" id="KW-1185">Reference proteome</keyword>
<feature type="transmembrane region" description="Helical" evidence="1">
    <location>
        <begin position="157"/>
        <end position="182"/>
    </location>
</feature>
<evidence type="ECO:0000313" key="3">
    <source>
        <dbReference type="EMBL" id="KAG5282431.1"/>
    </source>
</evidence>
<keyword evidence="1" id="KW-0472">Membrane</keyword>
<name>A0AAV6HAH5_9TELE</name>
<organism evidence="3 4">
    <name type="scientific">Alosa alosa</name>
    <name type="common">allis shad</name>
    <dbReference type="NCBI Taxonomy" id="278164"/>
    <lineage>
        <taxon>Eukaryota</taxon>
        <taxon>Metazoa</taxon>
        <taxon>Chordata</taxon>
        <taxon>Craniata</taxon>
        <taxon>Vertebrata</taxon>
        <taxon>Euteleostomi</taxon>
        <taxon>Actinopterygii</taxon>
        <taxon>Neopterygii</taxon>
        <taxon>Teleostei</taxon>
        <taxon>Clupei</taxon>
        <taxon>Clupeiformes</taxon>
        <taxon>Clupeoidei</taxon>
        <taxon>Clupeidae</taxon>
        <taxon>Alosa</taxon>
    </lineage>
</organism>
<evidence type="ECO:0000313" key="4">
    <source>
        <dbReference type="Proteomes" id="UP000823561"/>
    </source>
</evidence>
<evidence type="ECO:0000256" key="2">
    <source>
        <dbReference type="SAM" id="SignalP"/>
    </source>
</evidence>
<dbReference type="EMBL" id="JADWDJ010000004">
    <property type="protein sequence ID" value="KAG5282431.1"/>
    <property type="molecule type" value="Genomic_DNA"/>
</dbReference>
<comment type="caution">
    <text evidence="3">The sequence shown here is derived from an EMBL/GenBank/DDBJ whole genome shotgun (WGS) entry which is preliminary data.</text>
</comment>